<dbReference type="AlphaFoldDB" id="A0A645IZ29"/>
<proteinExistence type="predicted"/>
<gene>
    <name evidence="1" type="ORF">SDC9_204281</name>
</gene>
<name>A0A645IZ29_9ZZZZ</name>
<evidence type="ECO:0000313" key="1">
    <source>
        <dbReference type="EMBL" id="MPN56591.1"/>
    </source>
</evidence>
<sequence>MKHIFSVINALGKTYGIEGAEEKEPSIEWDDSVIEDRNSRSTYYSSLYSSGLIDLESALSKIHRLPEKDAKAMAEKILNEKKEVTAGAIFGVGA</sequence>
<dbReference type="EMBL" id="VSSQ01127103">
    <property type="protein sequence ID" value="MPN56591.1"/>
    <property type="molecule type" value="Genomic_DNA"/>
</dbReference>
<organism evidence="1">
    <name type="scientific">bioreactor metagenome</name>
    <dbReference type="NCBI Taxonomy" id="1076179"/>
    <lineage>
        <taxon>unclassified sequences</taxon>
        <taxon>metagenomes</taxon>
        <taxon>ecological metagenomes</taxon>
    </lineage>
</organism>
<accession>A0A645IZ29</accession>
<comment type="caution">
    <text evidence="1">The sequence shown here is derived from an EMBL/GenBank/DDBJ whole genome shotgun (WGS) entry which is preliminary data.</text>
</comment>
<protein>
    <submittedName>
        <fullName evidence="1">Uncharacterized protein</fullName>
    </submittedName>
</protein>
<reference evidence="1" key="1">
    <citation type="submission" date="2019-08" db="EMBL/GenBank/DDBJ databases">
        <authorList>
            <person name="Kucharzyk K."/>
            <person name="Murdoch R.W."/>
            <person name="Higgins S."/>
            <person name="Loffler F."/>
        </authorList>
    </citation>
    <scope>NUCLEOTIDE SEQUENCE</scope>
</reference>